<reference evidence="1 2" key="1">
    <citation type="submission" date="2019-12" db="EMBL/GenBank/DDBJ databases">
        <authorList>
            <person name="Li M."/>
        </authorList>
    </citation>
    <scope>NUCLEOTIDE SEQUENCE [LARGE SCALE GENOMIC DNA]</scope>
    <source>
        <strain evidence="1 2">GBMRC 2024</strain>
    </source>
</reference>
<sequence>MSALKEAVAGLGLQETLEATALAVKRADRFLEATFYCAVALSDSNGQKQTTAAIVQASSGPDWEIVLADVLFESELPDQMDCPREILEKLSPPTSVNALLWRARCHARHALQEAKCPGSDDQSRCRSTT</sequence>
<gene>
    <name evidence="1" type="ORF">GR170_23045</name>
</gene>
<evidence type="ECO:0000313" key="1">
    <source>
        <dbReference type="EMBL" id="MXN20716.1"/>
    </source>
</evidence>
<dbReference type="RefSeq" id="WP_160896839.1">
    <property type="nucleotide sequence ID" value="NZ_WUMU01000034.1"/>
</dbReference>
<evidence type="ECO:0000313" key="2">
    <source>
        <dbReference type="Proteomes" id="UP000477911"/>
    </source>
</evidence>
<dbReference type="Proteomes" id="UP000477911">
    <property type="component" value="Unassembled WGS sequence"/>
</dbReference>
<proteinExistence type="predicted"/>
<keyword evidence="2" id="KW-1185">Reference proteome</keyword>
<protein>
    <submittedName>
        <fullName evidence="1">Uncharacterized protein</fullName>
    </submittedName>
</protein>
<organism evidence="1 2">
    <name type="scientific">Pseudooceanicola albus</name>
    <dbReference type="NCBI Taxonomy" id="2692189"/>
    <lineage>
        <taxon>Bacteria</taxon>
        <taxon>Pseudomonadati</taxon>
        <taxon>Pseudomonadota</taxon>
        <taxon>Alphaproteobacteria</taxon>
        <taxon>Rhodobacterales</taxon>
        <taxon>Paracoccaceae</taxon>
        <taxon>Pseudooceanicola</taxon>
    </lineage>
</organism>
<accession>A0A6L7GBK2</accession>
<dbReference type="AlphaFoldDB" id="A0A6L7GBK2"/>
<comment type="caution">
    <text evidence="1">The sequence shown here is derived from an EMBL/GenBank/DDBJ whole genome shotgun (WGS) entry which is preliminary data.</text>
</comment>
<name>A0A6L7GBK2_9RHOB</name>
<dbReference type="EMBL" id="WUMU01000034">
    <property type="protein sequence ID" value="MXN20716.1"/>
    <property type="molecule type" value="Genomic_DNA"/>
</dbReference>